<evidence type="ECO:0000313" key="2">
    <source>
        <dbReference type="Proteomes" id="UP000640333"/>
    </source>
</evidence>
<proteinExistence type="predicted"/>
<dbReference type="InterPro" id="IPR013078">
    <property type="entry name" value="His_Pase_superF_clade-1"/>
</dbReference>
<dbReference type="SMART" id="SM00855">
    <property type="entry name" value="PGAM"/>
    <property type="match status" value="1"/>
</dbReference>
<dbReference type="NCBIfam" id="TIGR00249">
    <property type="entry name" value="sixA"/>
    <property type="match status" value="1"/>
</dbReference>
<dbReference type="AlphaFoldDB" id="A0A8J7FRS6"/>
<dbReference type="Gene3D" id="3.40.50.1240">
    <property type="entry name" value="Phosphoglycerate mutase-like"/>
    <property type="match status" value="1"/>
</dbReference>
<dbReference type="RefSeq" id="WP_193951746.1">
    <property type="nucleotide sequence ID" value="NZ_JADEYS010000002.1"/>
</dbReference>
<dbReference type="Proteomes" id="UP000640333">
    <property type="component" value="Unassembled WGS sequence"/>
</dbReference>
<dbReference type="CDD" id="cd07067">
    <property type="entry name" value="HP_PGM_like"/>
    <property type="match status" value="1"/>
</dbReference>
<dbReference type="InterPro" id="IPR004449">
    <property type="entry name" value="SixA"/>
</dbReference>
<evidence type="ECO:0000313" key="1">
    <source>
        <dbReference type="EMBL" id="MBE9396195.1"/>
    </source>
</evidence>
<protein>
    <submittedName>
        <fullName evidence="1">Phosphohistidine phosphatase SixA</fullName>
    </submittedName>
</protein>
<organism evidence="1 2">
    <name type="scientific">Pontibacterium sinense</name>
    <dbReference type="NCBI Taxonomy" id="2781979"/>
    <lineage>
        <taxon>Bacteria</taxon>
        <taxon>Pseudomonadati</taxon>
        <taxon>Pseudomonadota</taxon>
        <taxon>Gammaproteobacteria</taxon>
        <taxon>Oceanospirillales</taxon>
        <taxon>Oceanospirillaceae</taxon>
        <taxon>Pontibacterium</taxon>
    </lineage>
</organism>
<dbReference type="InterPro" id="IPR051710">
    <property type="entry name" value="Phosphatase_SH3-domain"/>
</dbReference>
<keyword evidence="2" id="KW-1185">Reference proteome</keyword>
<gene>
    <name evidence="1" type="primary">sixA</name>
    <name evidence="1" type="ORF">IOQ59_02845</name>
</gene>
<dbReference type="PANTHER" id="PTHR16469">
    <property type="entry name" value="UBIQUITIN-ASSOCIATED AND SH3 DOMAIN-CONTAINING BA-RELATED"/>
    <property type="match status" value="1"/>
</dbReference>
<dbReference type="EMBL" id="JADEYS010000002">
    <property type="protein sequence ID" value="MBE9396195.1"/>
    <property type="molecule type" value="Genomic_DNA"/>
</dbReference>
<dbReference type="GO" id="GO:0101006">
    <property type="term" value="F:protein histidine phosphatase activity"/>
    <property type="evidence" value="ECO:0007669"/>
    <property type="project" value="InterPro"/>
</dbReference>
<accession>A0A8J7FRS6</accession>
<name>A0A8J7FRS6_9GAMM</name>
<comment type="caution">
    <text evidence="1">The sequence shown here is derived from an EMBL/GenBank/DDBJ whole genome shotgun (WGS) entry which is preliminary data.</text>
</comment>
<sequence length="147" mass="16167">MKVYFMRHGEASWKALTDADRPLTDNGVVRLRATLLANAERMQDIDHILHSPYLRAVQTARLAADVLAVKSLSDDARWTPDCDPQQALETLESFSDKTILVVTHNPLVSQLVGGFCGTGVEPFDTGTLACVEADWPAMGLGTLRWKS</sequence>
<dbReference type="GO" id="GO:0005737">
    <property type="term" value="C:cytoplasm"/>
    <property type="evidence" value="ECO:0007669"/>
    <property type="project" value="InterPro"/>
</dbReference>
<dbReference type="SUPFAM" id="SSF53254">
    <property type="entry name" value="Phosphoglycerate mutase-like"/>
    <property type="match status" value="1"/>
</dbReference>
<dbReference type="InterPro" id="IPR029033">
    <property type="entry name" value="His_PPase_superfam"/>
</dbReference>
<dbReference type="Pfam" id="PF00300">
    <property type="entry name" value="His_Phos_1"/>
    <property type="match status" value="1"/>
</dbReference>
<dbReference type="PANTHER" id="PTHR16469:SF27">
    <property type="entry name" value="UBIQUITIN-ASSOCIATED AND SH3 DOMAIN-CONTAINING BA-RELATED"/>
    <property type="match status" value="1"/>
</dbReference>
<reference evidence="1" key="1">
    <citation type="submission" date="2020-10" db="EMBL/GenBank/DDBJ databases">
        <title>Bacterium isolated from coastal waters sediment.</title>
        <authorList>
            <person name="Chen R.-J."/>
            <person name="Lu D.-C."/>
            <person name="Zhu K.-L."/>
            <person name="Du Z.-J."/>
        </authorList>
    </citation>
    <scope>NUCLEOTIDE SEQUENCE</scope>
    <source>
        <strain evidence="1">N1Y112</strain>
    </source>
</reference>